<accession>A0AAD7WMF6</accession>
<protein>
    <submittedName>
        <fullName evidence="1">Uncharacterized protein</fullName>
    </submittedName>
</protein>
<dbReference type="AlphaFoldDB" id="A0AAD7WMF6"/>
<proteinExistence type="predicted"/>
<sequence>MSPSSSSEKRDFVALLVDRWWRHDMEVFVPRATLESQKQEDVSVSHGRDNIEKEAGRVIRCHLVGRFWNGVRIPLATGQRHRLNQICLPLMPCNWLLNSQWVPLIRNEETRQVAITHILHKAAEVIEPSCSQCVFRPNAGGQS</sequence>
<gene>
    <name evidence="1" type="ORF">AAFF_G00386450</name>
</gene>
<keyword evidence="2" id="KW-1185">Reference proteome</keyword>
<evidence type="ECO:0000313" key="2">
    <source>
        <dbReference type="Proteomes" id="UP001221898"/>
    </source>
</evidence>
<dbReference type="EMBL" id="JAINUG010000071">
    <property type="protein sequence ID" value="KAJ8401414.1"/>
    <property type="molecule type" value="Genomic_DNA"/>
</dbReference>
<comment type="caution">
    <text evidence="1">The sequence shown here is derived from an EMBL/GenBank/DDBJ whole genome shotgun (WGS) entry which is preliminary data.</text>
</comment>
<name>A0AAD7WMF6_9TELE</name>
<evidence type="ECO:0000313" key="1">
    <source>
        <dbReference type="EMBL" id="KAJ8401414.1"/>
    </source>
</evidence>
<reference evidence="1" key="1">
    <citation type="journal article" date="2023" name="Science">
        <title>Genome structures resolve the early diversification of teleost fishes.</title>
        <authorList>
            <person name="Parey E."/>
            <person name="Louis A."/>
            <person name="Montfort J."/>
            <person name="Bouchez O."/>
            <person name="Roques C."/>
            <person name="Iampietro C."/>
            <person name="Lluch J."/>
            <person name="Castinel A."/>
            <person name="Donnadieu C."/>
            <person name="Desvignes T."/>
            <person name="Floi Bucao C."/>
            <person name="Jouanno E."/>
            <person name="Wen M."/>
            <person name="Mejri S."/>
            <person name="Dirks R."/>
            <person name="Jansen H."/>
            <person name="Henkel C."/>
            <person name="Chen W.J."/>
            <person name="Zahm M."/>
            <person name="Cabau C."/>
            <person name="Klopp C."/>
            <person name="Thompson A.W."/>
            <person name="Robinson-Rechavi M."/>
            <person name="Braasch I."/>
            <person name="Lecointre G."/>
            <person name="Bobe J."/>
            <person name="Postlethwait J.H."/>
            <person name="Berthelot C."/>
            <person name="Roest Crollius H."/>
            <person name="Guiguen Y."/>
        </authorList>
    </citation>
    <scope>NUCLEOTIDE SEQUENCE</scope>
    <source>
        <strain evidence="1">NC1722</strain>
    </source>
</reference>
<organism evidence="1 2">
    <name type="scientific">Aldrovandia affinis</name>
    <dbReference type="NCBI Taxonomy" id="143900"/>
    <lineage>
        <taxon>Eukaryota</taxon>
        <taxon>Metazoa</taxon>
        <taxon>Chordata</taxon>
        <taxon>Craniata</taxon>
        <taxon>Vertebrata</taxon>
        <taxon>Euteleostomi</taxon>
        <taxon>Actinopterygii</taxon>
        <taxon>Neopterygii</taxon>
        <taxon>Teleostei</taxon>
        <taxon>Notacanthiformes</taxon>
        <taxon>Halosauridae</taxon>
        <taxon>Aldrovandia</taxon>
    </lineage>
</organism>
<dbReference type="Proteomes" id="UP001221898">
    <property type="component" value="Unassembled WGS sequence"/>
</dbReference>